<dbReference type="EMBL" id="CP043504">
    <property type="protein sequence ID" value="QEO10644.1"/>
    <property type="molecule type" value="Genomic_DNA"/>
</dbReference>
<proteinExistence type="predicted"/>
<accession>A0A5C1Y9P4</accession>
<evidence type="ECO:0000256" key="1">
    <source>
        <dbReference type="SAM" id="SignalP"/>
    </source>
</evidence>
<gene>
    <name evidence="2" type="ORF">FLP23_11895</name>
</gene>
<dbReference type="KEGG" id="lyk:FLP23_11895"/>
<feature type="signal peptide" evidence="1">
    <location>
        <begin position="1"/>
        <end position="25"/>
    </location>
</feature>
<feature type="chain" id="PRO_5038667444" evidence="1">
    <location>
        <begin position="26"/>
        <end position="156"/>
    </location>
</feature>
<dbReference type="Proteomes" id="UP000322159">
    <property type="component" value="Chromosome"/>
</dbReference>
<organism evidence="2 3">
    <name type="scientific">Protaetiibacter larvae</name>
    <dbReference type="NCBI Taxonomy" id="2592654"/>
    <lineage>
        <taxon>Bacteria</taxon>
        <taxon>Bacillati</taxon>
        <taxon>Actinomycetota</taxon>
        <taxon>Actinomycetes</taxon>
        <taxon>Micrococcales</taxon>
        <taxon>Microbacteriaceae</taxon>
        <taxon>Protaetiibacter</taxon>
    </lineage>
</organism>
<dbReference type="PROSITE" id="PS51257">
    <property type="entry name" value="PROKAR_LIPOPROTEIN"/>
    <property type="match status" value="1"/>
</dbReference>
<keyword evidence="1" id="KW-0732">Signal</keyword>
<dbReference type="OrthoDB" id="5124234at2"/>
<evidence type="ECO:0000313" key="2">
    <source>
        <dbReference type="EMBL" id="QEO10644.1"/>
    </source>
</evidence>
<name>A0A5C1Y9P4_9MICO</name>
<protein>
    <submittedName>
        <fullName evidence="2">Uncharacterized protein</fullName>
    </submittedName>
</protein>
<dbReference type="RefSeq" id="WP_149326059.1">
    <property type="nucleotide sequence ID" value="NZ_CP043504.1"/>
</dbReference>
<sequence>MSNLERIVSSAAAVALGAGVLVGCAASPAAFEESVPPALLAADANIVDSYLSFSQGPAGVGFWLRIYVTDTDDAAVAQAVEAAFAAAFRASPARPTDIVLDVAQAPRPSEVELFVGSIDLGGAAEVLGLSDKVIDDRITLSGDELAERYGEWTAAG</sequence>
<keyword evidence="3" id="KW-1185">Reference proteome</keyword>
<reference evidence="2 3" key="1">
    <citation type="submission" date="2019-09" db="EMBL/GenBank/DDBJ databases">
        <title>Genome sequencing of strain KACC 19322.</title>
        <authorList>
            <person name="Heo J."/>
            <person name="Kim S.-J."/>
            <person name="Kim J.-S."/>
            <person name="Hong S.-B."/>
            <person name="Kwon S.-W."/>
        </authorList>
    </citation>
    <scope>NUCLEOTIDE SEQUENCE [LARGE SCALE GENOMIC DNA]</scope>
    <source>
        <strain evidence="2 3">KACC 19322</strain>
    </source>
</reference>
<dbReference type="AlphaFoldDB" id="A0A5C1Y9P4"/>
<evidence type="ECO:0000313" key="3">
    <source>
        <dbReference type="Proteomes" id="UP000322159"/>
    </source>
</evidence>